<comment type="caution">
    <text evidence="1">The sequence shown here is derived from an EMBL/GenBank/DDBJ whole genome shotgun (WGS) entry which is preliminary data.</text>
</comment>
<reference evidence="1 2" key="1">
    <citation type="submission" date="2017-06" db="EMBL/GenBank/DDBJ databases">
        <title>Draft genome sequence of anaerobic fermentative bacterium Anaeromicrobium sediminis DY2726D isolated from West Pacific Ocean sediments.</title>
        <authorList>
            <person name="Zeng X."/>
        </authorList>
    </citation>
    <scope>NUCLEOTIDE SEQUENCE [LARGE SCALE GENOMIC DNA]</scope>
    <source>
        <strain evidence="1 2">DY2726D</strain>
    </source>
</reference>
<gene>
    <name evidence="1" type="ORF">CCE28_02650</name>
</gene>
<evidence type="ECO:0000313" key="2">
    <source>
        <dbReference type="Proteomes" id="UP000216024"/>
    </source>
</evidence>
<dbReference type="EMBL" id="NIBG01000001">
    <property type="protein sequence ID" value="PAB61346.1"/>
    <property type="molecule type" value="Genomic_DNA"/>
</dbReference>
<dbReference type="RefSeq" id="WP_095130674.1">
    <property type="nucleotide sequence ID" value="NZ_NIBG01000001.1"/>
</dbReference>
<sequence>MSKDSYKKIYKTKTSSSDIRALKEAINSTIVKVIDSYDGLISSGKTYFYPEVYEKFTVDHIQNNARMVCYEKIFRGNEVRIELRIFDPQSDDAQVILDKAKQSDFGFTNLERNTKKDSKKIYGETIYYIDPNMPENDVRKDFTKKLNDFLDRNNELIMKSLK</sequence>
<evidence type="ECO:0000313" key="1">
    <source>
        <dbReference type="EMBL" id="PAB61346.1"/>
    </source>
</evidence>
<name>A0A267MP85_9FIRM</name>
<dbReference type="Proteomes" id="UP000216024">
    <property type="component" value="Unassembled WGS sequence"/>
</dbReference>
<dbReference type="AlphaFoldDB" id="A0A267MP85"/>
<accession>A0A267MP85</accession>
<organism evidence="1 2">
    <name type="scientific">Anaeromicrobium sediminis</name>
    <dbReference type="NCBI Taxonomy" id="1478221"/>
    <lineage>
        <taxon>Bacteria</taxon>
        <taxon>Bacillati</taxon>
        <taxon>Bacillota</taxon>
        <taxon>Clostridia</taxon>
        <taxon>Peptostreptococcales</taxon>
        <taxon>Thermotaleaceae</taxon>
        <taxon>Anaeromicrobium</taxon>
    </lineage>
</organism>
<proteinExistence type="predicted"/>
<protein>
    <submittedName>
        <fullName evidence="1">Uncharacterized protein</fullName>
    </submittedName>
</protein>
<keyword evidence="2" id="KW-1185">Reference proteome</keyword>